<dbReference type="InterPro" id="IPR018202">
    <property type="entry name" value="Ser_caboxypep_ser_AS"/>
</dbReference>
<name>A0A8K0KWP1_9PEZI</name>
<dbReference type="SUPFAM" id="SSF53474">
    <property type="entry name" value="alpha/beta-Hydrolases"/>
    <property type="match status" value="1"/>
</dbReference>
<evidence type="ECO:0000256" key="5">
    <source>
        <dbReference type="ARBA" id="ARBA00023180"/>
    </source>
</evidence>
<dbReference type="AlphaFoldDB" id="A0A8K0KWP1"/>
<sequence length="572" mass="62709">MRSDGLRCHGWVDPGDKYWESGRYNNNVSATLLARVCEKSSWNPVEMKLSLSLCLLSAAASVVARSSLHVNKVLPARQPFVRPVGKTLDKRQAYGRNDTILPQNANTTKFAVDGTAIPDVDFDIGEAYAGLLPISNAPNASQLYFFFQPSANVNASDEITIWLNGGPGCSSLEGLLQENGPFLWQFGTFKPVANNYKWSNLTNMVWVEQPVGTGFTQGTPTATNEDEAAAQFLGFWKNFIDTFSLHGRKVFIVGESYAGYFVPYIANAMLNTNDTTYYGVDSIMIYDPSLTYDVVQGDLVATAYVDYYHTAFNLNATFMADIHNRSAACGYDDFLATYLSDASFPPKGLLPTPPNVDFSDDSCFLWGDIYSAASLINPAFDMYQIFTTPPNLWDVLGFPGSFKYLPPGAEIYFNRTDVQLAINAPVQEWTECAGGLLGRDTSRPSALSVLPSVIERTSRTIIGHGKLDYILIANGSLIAIQNMTFNGAQGFSVPPSQFEEFYVPYHSELGLGNTAGAGVMGHFHTERGLTYVDIDLSGHMVPQYAPSAAYRQLEFLLGRIGGLGERGAFTTQ</sequence>
<dbReference type="EC" id="3.4.16.-" evidence="6"/>
<dbReference type="OrthoDB" id="443318at2759"/>
<dbReference type="Proteomes" id="UP000809789">
    <property type="component" value="Unassembled WGS sequence"/>
</dbReference>
<dbReference type="PROSITE" id="PS00131">
    <property type="entry name" value="CARBOXYPEPT_SER_SER"/>
    <property type="match status" value="1"/>
</dbReference>
<accession>A0A8K0KWP1</accession>
<evidence type="ECO:0000256" key="2">
    <source>
        <dbReference type="ARBA" id="ARBA00022645"/>
    </source>
</evidence>
<dbReference type="GO" id="GO:0004185">
    <property type="term" value="F:serine-type carboxypeptidase activity"/>
    <property type="evidence" value="ECO:0007669"/>
    <property type="project" value="UniProtKB-UniRule"/>
</dbReference>
<keyword evidence="3 6" id="KW-0645">Protease</keyword>
<keyword evidence="2 6" id="KW-0121">Carboxypeptidase</keyword>
<dbReference type="GO" id="GO:0006508">
    <property type="term" value="P:proteolysis"/>
    <property type="evidence" value="ECO:0007669"/>
    <property type="project" value="UniProtKB-KW"/>
</dbReference>
<evidence type="ECO:0000313" key="8">
    <source>
        <dbReference type="Proteomes" id="UP000809789"/>
    </source>
</evidence>
<gene>
    <name evidence="7" type="ORF">KVT40_008964</name>
</gene>
<evidence type="ECO:0000313" key="7">
    <source>
        <dbReference type="EMBL" id="KAG8623988.1"/>
    </source>
</evidence>
<dbReference type="PANTHER" id="PTHR11802:SF479">
    <property type="entry name" value="CARBOXYPEPTIDASE"/>
    <property type="match status" value="1"/>
</dbReference>
<organism evidence="7 8">
    <name type="scientific">Elsinoe batatas</name>
    <dbReference type="NCBI Taxonomy" id="2601811"/>
    <lineage>
        <taxon>Eukaryota</taxon>
        <taxon>Fungi</taxon>
        <taxon>Dikarya</taxon>
        <taxon>Ascomycota</taxon>
        <taxon>Pezizomycotina</taxon>
        <taxon>Dothideomycetes</taxon>
        <taxon>Dothideomycetidae</taxon>
        <taxon>Myriangiales</taxon>
        <taxon>Elsinoaceae</taxon>
        <taxon>Elsinoe</taxon>
    </lineage>
</organism>
<evidence type="ECO:0000256" key="1">
    <source>
        <dbReference type="ARBA" id="ARBA00009431"/>
    </source>
</evidence>
<keyword evidence="4 6" id="KW-0378">Hydrolase</keyword>
<keyword evidence="8" id="KW-1185">Reference proteome</keyword>
<comment type="caution">
    <text evidence="7">The sequence shown here is derived from an EMBL/GenBank/DDBJ whole genome shotgun (WGS) entry which is preliminary data.</text>
</comment>
<dbReference type="Pfam" id="PF00450">
    <property type="entry name" value="Peptidase_S10"/>
    <property type="match status" value="1"/>
</dbReference>
<dbReference type="InterPro" id="IPR001563">
    <property type="entry name" value="Peptidase_S10"/>
</dbReference>
<keyword evidence="5" id="KW-0325">Glycoprotein</keyword>
<dbReference type="EMBL" id="JAESVG020000010">
    <property type="protein sequence ID" value="KAG8623988.1"/>
    <property type="molecule type" value="Genomic_DNA"/>
</dbReference>
<comment type="similarity">
    <text evidence="1 6">Belongs to the peptidase S10 family.</text>
</comment>
<reference evidence="7" key="1">
    <citation type="submission" date="2021-07" db="EMBL/GenBank/DDBJ databases">
        <title>Elsinoe batatas strain:CRI-CJ2 Genome sequencing and assembly.</title>
        <authorList>
            <person name="Huang L."/>
        </authorList>
    </citation>
    <scope>NUCLEOTIDE SEQUENCE</scope>
    <source>
        <strain evidence="7">CRI-CJ2</strain>
    </source>
</reference>
<evidence type="ECO:0000256" key="3">
    <source>
        <dbReference type="ARBA" id="ARBA00022670"/>
    </source>
</evidence>
<dbReference type="PANTHER" id="PTHR11802">
    <property type="entry name" value="SERINE PROTEASE FAMILY S10 SERINE CARBOXYPEPTIDASE"/>
    <property type="match status" value="1"/>
</dbReference>
<dbReference type="InterPro" id="IPR029058">
    <property type="entry name" value="AB_hydrolase_fold"/>
</dbReference>
<dbReference type="InterPro" id="IPR033124">
    <property type="entry name" value="Ser_caboxypep_his_AS"/>
</dbReference>
<dbReference type="PRINTS" id="PR00724">
    <property type="entry name" value="CRBOXYPTASEC"/>
</dbReference>
<proteinExistence type="inferred from homology"/>
<dbReference type="Gene3D" id="3.40.50.1820">
    <property type="entry name" value="alpha/beta hydrolase"/>
    <property type="match status" value="1"/>
</dbReference>
<dbReference type="PROSITE" id="PS00560">
    <property type="entry name" value="CARBOXYPEPT_SER_HIS"/>
    <property type="match status" value="1"/>
</dbReference>
<protein>
    <recommendedName>
        <fullName evidence="6">Carboxypeptidase</fullName>
        <ecNumber evidence="6">3.4.16.-</ecNumber>
    </recommendedName>
</protein>
<evidence type="ECO:0000256" key="4">
    <source>
        <dbReference type="ARBA" id="ARBA00022801"/>
    </source>
</evidence>
<evidence type="ECO:0000256" key="6">
    <source>
        <dbReference type="RuleBase" id="RU361156"/>
    </source>
</evidence>